<dbReference type="Proteomes" id="UP000198850">
    <property type="component" value="Unassembled WGS sequence"/>
</dbReference>
<keyword evidence="2" id="KW-1185">Reference proteome</keyword>
<evidence type="ECO:0000313" key="1">
    <source>
        <dbReference type="EMBL" id="SEB06393.1"/>
    </source>
</evidence>
<protein>
    <recommendedName>
        <fullName evidence="3">Nitrate reductase associated protein</fullName>
    </recommendedName>
</protein>
<gene>
    <name evidence="1" type="ORF">SAMN05443550_109159</name>
</gene>
<name>A0A1H4G9Q9_9SPHI</name>
<dbReference type="Pfam" id="PF09655">
    <property type="entry name" value="Nitr_red_assoc"/>
    <property type="match status" value="1"/>
</dbReference>
<dbReference type="NCBIfam" id="TIGR02664">
    <property type="entry name" value="nitr_red_assoc"/>
    <property type="match status" value="1"/>
</dbReference>
<reference evidence="1 2" key="1">
    <citation type="submission" date="2016-10" db="EMBL/GenBank/DDBJ databases">
        <authorList>
            <person name="de Groot N.N."/>
        </authorList>
    </citation>
    <scope>NUCLEOTIDE SEQUENCE [LARGE SCALE GENOMIC DNA]</scope>
    <source>
        <strain evidence="1 2">DSM 19033</strain>
    </source>
</reference>
<organism evidence="1 2">
    <name type="scientific">Pedobacter hartonius</name>
    <dbReference type="NCBI Taxonomy" id="425514"/>
    <lineage>
        <taxon>Bacteria</taxon>
        <taxon>Pseudomonadati</taxon>
        <taxon>Bacteroidota</taxon>
        <taxon>Sphingobacteriia</taxon>
        <taxon>Sphingobacteriales</taxon>
        <taxon>Sphingobacteriaceae</taxon>
        <taxon>Pedobacter</taxon>
    </lineage>
</organism>
<proteinExistence type="predicted"/>
<dbReference type="AlphaFoldDB" id="A0A1H4G9Q9"/>
<accession>A0A1H4G9Q9</accession>
<sequence>MNMRKVNPGPSEFINLQGIEYFKFEEDFMEENVRCIPMAVRFKLDAAGIKLKLADWSRFHPSERIKLALLPARTSAETKNYHLFLTGLIKKHTGKQPTLLPVESRPGWLNRQQIPAMLKEKSEELQLDISVEQWSSLSNIQRFALLKLCRPGHENENFPKAAEEFGLLSYHHGQHHHH</sequence>
<evidence type="ECO:0000313" key="2">
    <source>
        <dbReference type="Proteomes" id="UP000198850"/>
    </source>
</evidence>
<dbReference type="EMBL" id="FNRA01000009">
    <property type="protein sequence ID" value="SEB06393.1"/>
    <property type="molecule type" value="Genomic_DNA"/>
</dbReference>
<dbReference type="InterPro" id="IPR013481">
    <property type="entry name" value="NarM"/>
</dbReference>
<evidence type="ECO:0008006" key="3">
    <source>
        <dbReference type="Google" id="ProtNLM"/>
    </source>
</evidence>
<dbReference type="STRING" id="425514.SAMN05443550_109159"/>